<keyword evidence="3" id="KW-1185">Reference proteome</keyword>
<dbReference type="Proteomes" id="UP001064489">
    <property type="component" value="Chromosome 3"/>
</dbReference>
<protein>
    <submittedName>
        <fullName evidence="2">Uncharacterized protein</fullName>
    </submittedName>
</protein>
<dbReference type="AlphaFoldDB" id="A0AAD5NVZ1"/>
<evidence type="ECO:0000313" key="3">
    <source>
        <dbReference type="Proteomes" id="UP001064489"/>
    </source>
</evidence>
<sequence length="302" mass="33875">MLSFPNFVKHVDEIAYPDIIEPGDCSVISLINDVKKELKGGPIQPWEKWQLAITLPWNGMRHVLTTDEQLMFCFEEFDRHDKPSIEFELILVPIDMEFLVDLLGWKEGFNAENVPTREENVEGFNAENVLALEENVQHHDDELVEDVGSEPVEHAGSEPAEHSASELVKHAVSDEIDGSEDDKNYEVVDKSEDDSDVSLVDEDRVLDVGNAERYDPDGDETIIILSSDKENGLTKVARYCQDNQWSPNPNETIAFEDGQIIGNGKMTRAVVKMAQTNEWSTSMAPPTHVADVCSQMGSHPKP</sequence>
<accession>A0AAD5NVZ1</accession>
<proteinExistence type="predicted"/>
<feature type="region of interest" description="Disordered" evidence="1">
    <location>
        <begin position="172"/>
        <end position="197"/>
    </location>
</feature>
<reference evidence="2" key="2">
    <citation type="submission" date="2023-02" db="EMBL/GenBank/DDBJ databases">
        <authorList>
            <person name="Swenson N.G."/>
            <person name="Wegrzyn J.L."/>
            <person name="Mcevoy S.L."/>
        </authorList>
    </citation>
    <scope>NUCLEOTIDE SEQUENCE</scope>
    <source>
        <strain evidence="2">91603</strain>
        <tissue evidence="2">Leaf</tissue>
    </source>
</reference>
<feature type="compositionally biased region" description="Basic and acidic residues" evidence="1">
    <location>
        <begin position="181"/>
        <end position="190"/>
    </location>
</feature>
<gene>
    <name evidence="2" type="ORF">LWI28_006208</name>
</gene>
<evidence type="ECO:0000256" key="1">
    <source>
        <dbReference type="SAM" id="MobiDB-lite"/>
    </source>
</evidence>
<evidence type="ECO:0000313" key="2">
    <source>
        <dbReference type="EMBL" id="KAI9185325.1"/>
    </source>
</evidence>
<organism evidence="2 3">
    <name type="scientific">Acer negundo</name>
    <name type="common">Box elder</name>
    <dbReference type="NCBI Taxonomy" id="4023"/>
    <lineage>
        <taxon>Eukaryota</taxon>
        <taxon>Viridiplantae</taxon>
        <taxon>Streptophyta</taxon>
        <taxon>Embryophyta</taxon>
        <taxon>Tracheophyta</taxon>
        <taxon>Spermatophyta</taxon>
        <taxon>Magnoliopsida</taxon>
        <taxon>eudicotyledons</taxon>
        <taxon>Gunneridae</taxon>
        <taxon>Pentapetalae</taxon>
        <taxon>rosids</taxon>
        <taxon>malvids</taxon>
        <taxon>Sapindales</taxon>
        <taxon>Sapindaceae</taxon>
        <taxon>Hippocastanoideae</taxon>
        <taxon>Acereae</taxon>
        <taxon>Acer</taxon>
    </lineage>
</organism>
<reference evidence="2" key="1">
    <citation type="journal article" date="2022" name="Plant J.">
        <title>Strategies of tolerance reflected in two North American maple genomes.</title>
        <authorList>
            <person name="McEvoy S.L."/>
            <person name="Sezen U.U."/>
            <person name="Trouern-Trend A."/>
            <person name="McMahon S.M."/>
            <person name="Schaberg P.G."/>
            <person name="Yang J."/>
            <person name="Wegrzyn J.L."/>
            <person name="Swenson N.G."/>
        </authorList>
    </citation>
    <scope>NUCLEOTIDE SEQUENCE</scope>
    <source>
        <strain evidence="2">91603</strain>
    </source>
</reference>
<name>A0AAD5NVZ1_ACENE</name>
<comment type="caution">
    <text evidence="2">The sequence shown here is derived from an EMBL/GenBank/DDBJ whole genome shotgun (WGS) entry which is preliminary data.</text>
</comment>
<dbReference type="EMBL" id="JAJSOW010000100">
    <property type="protein sequence ID" value="KAI9185325.1"/>
    <property type="molecule type" value="Genomic_DNA"/>
</dbReference>